<keyword evidence="3" id="KW-0812">Transmembrane</keyword>
<evidence type="ECO:0000256" key="7">
    <source>
        <dbReference type="ARBA" id="ARBA00023277"/>
    </source>
</evidence>
<dbReference type="InterPro" id="IPR013784">
    <property type="entry name" value="Carb-bd-like_fold"/>
</dbReference>
<comment type="subcellular location">
    <subcellularLocation>
        <location evidence="1">Membrane</location>
        <topology evidence="1">Single-pass membrane protein</topology>
    </subcellularLocation>
</comment>
<evidence type="ECO:0000259" key="10">
    <source>
        <dbReference type="Pfam" id="PF09430"/>
    </source>
</evidence>
<feature type="chain" id="PRO_5015547512" evidence="9">
    <location>
        <begin position="17"/>
        <end position="188"/>
    </location>
</feature>
<dbReference type="SUPFAM" id="SSF49452">
    <property type="entry name" value="Starch-binding domain-like"/>
    <property type="match status" value="1"/>
</dbReference>
<dbReference type="GO" id="GO:0072546">
    <property type="term" value="C:EMC complex"/>
    <property type="evidence" value="ECO:0007669"/>
    <property type="project" value="TreeGrafter"/>
</dbReference>
<sequence length="188" mass="20741">MLGLLAMLGWISTAACYAVDGYVANLRPEWVSGVTVRLEDVLTGQQDLQYITAGGNFTFHNIQAGQYLVTVDSPIVSYDYRYKLTISEEGLLANKLLYGHALTDVGPSDAYPLAFTGYKKHQTVVQRPGFSFWALIKQPMVFMGLITMLLMEGMPLLVSSLDEETLEQVRQSGGSIEAAKKIAEKHSK</sequence>
<comment type="similarity">
    <text evidence="2">Belongs to the EMC7 family.</text>
</comment>
<protein>
    <submittedName>
        <fullName evidence="11">ER membrane protein complex subunit 7</fullName>
    </submittedName>
</protein>
<proteinExistence type="inferred from homology"/>
<accession>A0A2T0FD23</accession>
<gene>
    <name evidence="11" type="ORF">B9G98_00533</name>
</gene>
<keyword evidence="8" id="KW-0624">Polysaccharide degradation</keyword>
<keyword evidence="5" id="KW-1133">Transmembrane helix</keyword>
<dbReference type="GO" id="GO:0030246">
    <property type="term" value="F:carbohydrate binding"/>
    <property type="evidence" value="ECO:0007669"/>
    <property type="project" value="InterPro"/>
</dbReference>
<dbReference type="InterPro" id="IPR039163">
    <property type="entry name" value="EMC7"/>
</dbReference>
<keyword evidence="7" id="KW-0119">Carbohydrate metabolism</keyword>
<organism evidence="11 12">
    <name type="scientific">Wickerhamiella sorbophila</name>
    <dbReference type="NCBI Taxonomy" id="45607"/>
    <lineage>
        <taxon>Eukaryota</taxon>
        <taxon>Fungi</taxon>
        <taxon>Dikarya</taxon>
        <taxon>Ascomycota</taxon>
        <taxon>Saccharomycotina</taxon>
        <taxon>Dipodascomycetes</taxon>
        <taxon>Dipodascales</taxon>
        <taxon>Trichomonascaceae</taxon>
        <taxon>Wickerhamiella</taxon>
    </lineage>
</organism>
<dbReference type="RefSeq" id="XP_024662859.1">
    <property type="nucleotide sequence ID" value="XM_024807091.1"/>
</dbReference>
<dbReference type="PANTHER" id="PTHR13605:SF4">
    <property type="entry name" value="ER MEMBRANE PROTEIN COMPLEX SUBUNIT 7"/>
    <property type="match status" value="1"/>
</dbReference>
<dbReference type="AlphaFoldDB" id="A0A2T0FD23"/>
<evidence type="ECO:0000256" key="8">
    <source>
        <dbReference type="ARBA" id="ARBA00023326"/>
    </source>
</evidence>
<dbReference type="GO" id="GO:0000272">
    <property type="term" value="P:polysaccharide catabolic process"/>
    <property type="evidence" value="ECO:0007669"/>
    <property type="project" value="UniProtKB-KW"/>
</dbReference>
<evidence type="ECO:0000256" key="2">
    <source>
        <dbReference type="ARBA" id="ARBA00008880"/>
    </source>
</evidence>
<feature type="signal peptide" evidence="9">
    <location>
        <begin position="1"/>
        <end position="16"/>
    </location>
</feature>
<comment type="caution">
    <text evidence="11">The sequence shown here is derived from an EMBL/GenBank/DDBJ whole genome shotgun (WGS) entry which is preliminary data.</text>
</comment>
<keyword evidence="6" id="KW-0472">Membrane</keyword>
<name>A0A2T0FD23_9ASCO</name>
<evidence type="ECO:0000313" key="11">
    <source>
        <dbReference type="EMBL" id="PRT52913.1"/>
    </source>
</evidence>
<dbReference type="EMBL" id="NDIQ01000001">
    <property type="protein sequence ID" value="PRT52913.1"/>
    <property type="molecule type" value="Genomic_DNA"/>
</dbReference>
<dbReference type="Proteomes" id="UP000238350">
    <property type="component" value="Unassembled WGS sequence"/>
</dbReference>
<keyword evidence="12" id="KW-1185">Reference proteome</keyword>
<dbReference type="GeneID" id="36514282"/>
<feature type="domain" description="ER membrane protein complex subunit 7 beta-sandwich" evidence="10">
    <location>
        <begin position="29"/>
        <end position="143"/>
    </location>
</feature>
<dbReference type="Pfam" id="PF09430">
    <property type="entry name" value="EMC7_beta-sandw"/>
    <property type="match status" value="1"/>
</dbReference>
<dbReference type="PANTHER" id="PTHR13605">
    <property type="entry name" value="ER MEMBRANE PROTEIN COMPLEX SUBUNIT 7"/>
    <property type="match status" value="1"/>
</dbReference>
<dbReference type="OrthoDB" id="27095at2759"/>
<reference evidence="11 12" key="1">
    <citation type="submission" date="2017-04" db="EMBL/GenBank/DDBJ databases">
        <title>Genome sequencing of [Candida] sorbophila.</title>
        <authorList>
            <person name="Ahn J.O."/>
        </authorList>
    </citation>
    <scope>NUCLEOTIDE SEQUENCE [LARGE SCALE GENOMIC DNA]</scope>
    <source>
        <strain evidence="11 12">DS02</strain>
    </source>
</reference>
<dbReference type="InterPro" id="IPR019008">
    <property type="entry name" value="Beta_sandwich_EMC7"/>
</dbReference>
<evidence type="ECO:0000256" key="9">
    <source>
        <dbReference type="SAM" id="SignalP"/>
    </source>
</evidence>
<evidence type="ECO:0000256" key="3">
    <source>
        <dbReference type="ARBA" id="ARBA00022692"/>
    </source>
</evidence>
<evidence type="ECO:0000256" key="1">
    <source>
        <dbReference type="ARBA" id="ARBA00004167"/>
    </source>
</evidence>
<keyword evidence="4 9" id="KW-0732">Signal</keyword>
<evidence type="ECO:0000313" key="12">
    <source>
        <dbReference type="Proteomes" id="UP000238350"/>
    </source>
</evidence>
<evidence type="ECO:0000256" key="4">
    <source>
        <dbReference type="ARBA" id="ARBA00022729"/>
    </source>
</evidence>
<evidence type="ECO:0000256" key="5">
    <source>
        <dbReference type="ARBA" id="ARBA00022989"/>
    </source>
</evidence>
<dbReference type="STRING" id="45607.A0A2T0FD23"/>
<evidence type="ECO:0000256" key="6">
    <source>
        <dbReference type="ARBA" id="ARBA00023136"/>
    </source>
</evidence>